<dbReference type="InterPro" id="IPR039586">
    <property type="entry name" value="CFAP46"/>
</dbReference>
<feature type="compositionally biased region" description="Low complexity" evidence="1">
    <location>
        <begin position="606"/>
        <end position="616"/>
    </location>
</feature>
<feature type="region of interest" description="Disordered" evidence="1">
    <location>
        <begin position="408"/>
        <end position="445"/>
    </location>
</feature>
<feature type="region of interest" description="Disordered" evidence="1">
    <location>
        <begin position="567"/>
        <end position="621"/>
    </location>
</feature>
<protein>
    <submittedName>
        <fullName evidence="3">Uncharacterized protein</fullName>
    </submittedName>
</protein>
<evidence type="ECO:0000313" key="5">
    <source>
        <dbReference type="Proteomes" id="UP000285712"/>
    </source>
</evidence>
<sequence>MDLDLELRRNLEDIHRDLTLKATLATADAIKLSLKHSSTPHAKDLLDKLRGWTQSGSFDEDQLRLTELLPCVAEVAEKELDFATAEACVAWYLSLSSPRDQFYCRALFVRAKCLAQHARALQGHACVSQVQHAIHWILVAVKLALEPASRPHYDFLVYNATVTYWHVARPLLRPGSARHVIESMQTMLDGLKAINEADKAWIVRYEITLATSYEDDNQLGKAAKVINDAVDHALALVAAAKPPSDQAAATAVTNPPAIATGTAAALATATSLFEEASLLQVHFGRHKDAECAKVLNMVSKRHVMLFNLQSIKSKLTPPESVRAALIDLFAATTGVKLDAVGHDIPDDGSLEWETIVELGIVAVQCHHPDIGKTCERLVSSSKRLNASARIMADLLRCFLALEPDKPAPSPLPTTPANPAIVAGQKGAPVPAAPPHPAPTPTTTTGDQAKVVHLDTRQREAHRLARHVECVKVLERSLAAAKRVGQPHLIQDICLFAWNVALPLVESHLRKHVHRLFQSATALLEELESPLVALRAQMHFEAAKCEMECDYLAKASVHVNKALQLDYGGTPTEQPSKTGLHDGTAPGVGKTSSLPDVHVKGKASHAPPSSSSSSPSPEEVPRQLDKHLMPLKRVLDLKSNLYGEPDAIEDQALILVEQSKEAHDKALKATLLHKAIALLEANVPVEHTPSVVLERFALWHDMAKLAWELKNAAMTRKAAARALKYPFGMDQSQSILQGSSNMHQPINQPIVPNVMWGCIGELHFVLAETYVDEIKAYEKDPSVLTSDLRLGTTIVCDGTPTELEPLATIATCKKQVVAEIMLGLQRGLDTKAAWVVHNAATYLWNYHCHLFRNDHHQLDVVMPDVAAAFDTVFQALVAPEQSVNHPNDQQQQQQLPLVSCIAQGLTMIHRGDANRMDTVVDAVLKRSDQLPILHRKALIEIKTRVQLERGVKDAVVGDSTPMKVVSCIKALEVQVDALHVTSVATEIGAAATSSRSTGDDEKTLLDKAATYFQKAMQLWLPFATDMFGRNAVVEPVLEWEQQKREFHAEMWVRLAKAALALHKMTDAQKFCEQAVAPLQASDIPPAFLTKAIWRWYALAQVVWAQAILQLATDTEAQEKDVKHELALFAIKHLLLGAEFAVHAGTPSLVQTAARIMWNGMLGILDVNGSPNPSFRRKLTLDMHKMLDHLTAVDSTQYSFRVDFVCALLDTYEELQAWEAGLSTVEAAFVVIPSSAQRPLWRYRVIFMSKLGKSVADGFAKMKENDVLLQARVSKRIASSTTDPGAQYKALYRAVKDLTGKVEQAQFLVEIAEWFYSNQFPLQDVHDQLHGAIHTLLPVVHRDQGGMKGVAKKGGGAKKRRKDGDVVPPMEWWHLDLLLRAYVMLALASRSFRERLEYVLVALAHVASMWDALANEHVNLQYRELFEAYQQQNAEHESSADDHDKAHVYDDFDEWKALNMASTSVTPGLVVPPSTAEWAAFDLQPHVPMLCGHTILAKTSLLMLHPGNVTQPTLTIHYLSKLTQLALDFHQHPHVLPCLWLAKAVVIGTATTTTSSLSALGDDLPLLPLLVDLQLAKVLCVLGYTSQSQECLKRAIDALHGANHPPPSSSSEKISTTQPPPTPVASLRHRPIVSSKYNVLHVCTEIADLFLDCGYHLQVKQLLDVASRQCTAEGDTTTLACVDVCRGKLLWIEGERTAALHHLQLAAATDGLSIQLYAKYVTLYATLLRDQGQVKVAKAALQHAIHVVSHLPKQLPRTSTQLQLDLPPPVSVDIDLVEGLAALQAAYADLLVHESRMLLATGGDWTGTWAEAGRVYSDVVSTLIQLGGTFAMVAVASRYADVLTSTLRDGGSKSESDGDVLDQARKVLLVAHGFLEHVWAATDNPRMDADASAVNPVALATILAQVKAQLGRLELQQHLLGREQLMVVYQVECDAKKNLIELWLEQTAPQHAKTADEMRLPPLDKALLYFNAAVTLTQLAPSPLYIASVGRCLRLQLQQNDVVWTYSTEGLRKQGIACSTPPPPSTARVPATTTGLSQALDDCTRLIQSALDIALKQKDRPAIQECTYELMQCFGCIDPATAVKHLLWYQSCRTSAVAEGLLLEASAPTNRTALFVQRTHMLPPTSVPAQLASLYLEHESEAWRRLAVTLSIDATLSHVPPHMTLFSLQLSSDGSYLYGAVLASPTSTSTTNTCGLPLLARLELHSPRRVALRELTAKLKAWRASTVKGLLQVSDAMTGEHDWFEFGNPTPTSKEDMPTEDALEDQFQQLVDEAKQLLGPFLDCFHGALKAAKAMSDDATVVFVVDPALECIPFEALLVDVLDARDLSVHMLSIRLQNLKATPYKKDDLYYIADPQNDTGADSPDNPHSIYATLAALKSNAPSIKGLSGKKYVPSAGEWQAGLTGRRGGGLLFYGPNRSLAHFSPSHVAGLSASKCNLVVSMSRMENYASYRRQSKLDTHKPKRVLSLEDGWESAVLWSLCGANCVVTNQWNTSFLANHRVVTTLFGQLAKGVPVAKALKRTGDVWVVATKPPHNGTTLKGRVRFNPIVYGLPHLV</sequence>
<proteinExistence type="predicted"/>
<dbReference type="VEuPathDB" id="FungiDB:H257_02058"/>
<gene>
    <name evidence="2" type="ORF">DYB35_002439</name>
    <name evidence="3" type="ORF">DYB37_003076</name>
</gene>
<dbReference type="GO" id="GO:0060294">
    <property type="term" value="P:cilium movement involved in cell motility"/>
    <property type="evidence" value="ECO:0007669"/>
    <property type="project" value="InterPro"/>
</dbReference>
<dbReference type="InterPro" id="IPR057466">
    <property type="entry name" value="CFAP46_TPR"/>
</dbReference>
<dbReference type="EMBL" id="QUTH01001066">
    <property type="protein sequence ID" value="RHZ31813.1"/>
    <property type="molecule type" value="Genomic_DNA"/>
</dbReference>
<name>A0A3R6YI76_APHAT</name>
<dbReference type="Proteomes" id="UP000285430">
    <property type="component" value="Unassembled WGS sequence"/>
</dbReference>
<evidence type="ECO:0000313" key="3">
    <source>
        <dbReference type="EMBL" id="RHZ31813.1"/>
    </source>
</evidence>
<dbReference type="GO" id="GO:0035082">
    <property type="term" value="P:axoneme assembly"/>
    <property type="evidence" value="ECO:0007669"/>
    <property type="project" value="InterPro"/>
</dbReference>
<organism evidence="3 4">
    <name type="scientific">Aphanomyces astaci</name>
    <name type="common">Crayfish plague agent</name>
    <dbReference type="NCBI Taxonomy" id="112090"/>
    <lineage>
        <taxon>Eukaryota</taxon>
        <taxon>Sar</taxon>
        <taxon>Stramenopiles</taxon>
        <taxon>Oomycota</taxon>
        <taxon>Saprolegniomycetes</taxon>
        <taxon>Saprolegniales</taxon>
        <taxon>Verrucalvaceae</taxon>
        <taxon>Aphanomyces</taxon>
    </lineage>
</organism>
<accession>A0A3R6YI76</accession>
<evidence type="ECO:0000256" key="1">
    <source>
        <dbReference type="SAM" id="MobiDB-lite"/>
    </source>
</evidence>
<reference evidence="4 5" key="1">
    <citation type="submission" date="2018-08" db="EMBL/GenBank/DDBJ databases">
        <title>Aphanomyces genome sequencing and annotation.</title>
        <authorList>
            <person name="Minardi D."/>
            <person name="Oidtmann B."/>
            <person name="Van Der Giezen M."/>
            <person name="Studholme D.J."/>
        </authorList>
    </citation>
    <scope>NUCLEOTIDE SEQUENCE [LARGE SCALE GENOMIC DNA]</scope>
    <source>
        <strain evidence="3 4">Da</strain>
        <strain evidence="2 5">Sv</strain>
    </source>
</reference>
<dbReference type="PANTHER" id="PTHR15977:SF15">
    <property type="entry name" value="CILIA- AND FLAGELLA-ASSOCIATED PROTEIN 46"/>
    <property type="match status" value="1"/>
</dbReference>
<feature type="compositionally biased region" description="Pro residues" evidence="1">
    <location>
        <begin position="430"/>
        <end position="439"/>
    </location>
</feature>
<evidence type="ECO:0000313" key="4">
    <source>
        <dbReference type="Proteomes" id="UP000285430"/>
    </source>
</evidence>
<feature type="region of interest" description="Disordered" evidence="1">
    <location>
        <begin position="1600"/>
        <end position="1622"/>
    </location>
</feature>
<comment type="caution">
    <text evidence="3">The sequence shown here is derived from an EMBL/GenBank/DDBJ whole genome shotgun (WGS) entry which is preliminary data.</text>
</comment>
<dbReference type="Proteomes" id="UP000285712">
    <property type="component" value="Unassembled WGS sequence"/>
</dbReference>
<dbReference type="EMBL" id="QUTG01000958">
    <property type="protein sequence ID" value="RHZ00800.1"/>
    <property type="molecule type" value="Genomic_DNA"/>
</dbReference>
<dbReference type="Pfam" id="PF25439">
    <property type="entry name" value="TPR_CFAP46_N"/>
    <property type="match status" value="1"/>
</dbReference>
<evidence type="ECO:0000313" key="2">
    <source>
        <dbReference type="EMBL" id="RHZ00800.1"/>
    </source>
</evidence>
<dbReference type="PANTHER" id="PTHR15977">
    <property type="entry name" value="CILIA- AND FLAGELLA-ASSOCIATED PROTEIN 46"/>
    <property type="match status" value="1"/>
</dbReference>